<accession>A0A0L0F851</accession>
<protein>
    <recommendedName>
        <fullName evidence="4">Endonuclease/exonuclease/phosphatase domain-containing protein</fullName>
    </recommendedName>
</protein>
<dbReference type="RefSeq" id="XP_014146804.1">
    <property type="nucleotide sequence ID" value="XM_014291329.1"/>
</dbReference>
<dbReference type="SUPFAM" id="SSF56219">
    <property type="entry name" value="DNase I-like"/>
    <property type="match status" value="1"/>
</dbReference>
<feature type="region of interest" description="Disordered" evidence="1">
    <location>
        <begin position="1"/>
        <end position="22"/>
    </location>
</feature>
<dbReference type="eggNOG" id="ENOG502RYRW">
    <property type="taxonomic scope" value="Eukaryota"/>
</dbReference>
<evidence type="ECO:0000313" key="3">
    <source>
        <dbReference type="Proteomes" id="UP000054560"/>
    </source>
</evidence>
<gene>
    <name evidence="2" type="ORF">SARC_14539</name>
</gene>
<dbReference type="InterPro" id="IPR036691">
    <property type="entry name" value="Endo/exonu/phosph_ase_sf"/>
</dbReference>
<dbReference type="Proteomes" id="UP000054560">
    <property type="component" value="Unassembled WGS sequence"/>
</dbReference>
<dbReference type="GeneID" id="25915043"/>
<dbReference type="EMBL" id="KQ246344">
    <property type="protein sequence ID" value="KNC72902.1"/>
    <property type="molecule type" value="Genomic_DNA"/>
</dbReference>
<evidence type="ECO:0008006" key="4">
    <source>
        <dbReference type="Google" id="ProtNLM"/>
    </source>
</evidence>
<dbReference type="OrthoDB" id="2866996at2759"/>
<dbReference type="Gene3D" id="3.60.10.10">
    <property type="entry name" value="Endonuclease/exonuclease/phosphatase"/>
    <property type="match status" value="1"/>
</dbReference>
<evidence type="ECO:0000256" key="1">
    <source>
        <dbReference type="SAM" id="MobiDB-lite"/>
    </source>
</evidence>
<feature type="non-terminal residue" evidence="2">
    <location>
        <position position="180"/>
    </location>
</feature>
<proteinExistence type="predicted"/>
<organism evidence="2 3">
    <name type="scientific">Sphaeroforma arctica JP610</name>
    <dbReference type="NCBI Taxonomy" id="667725"/>
    <lineage>
        <taxon>Eukaryota</taxon>
        <taxon>Ichthyosporea</taxon>
        <taxon>Ichthyophonida</taxon>
        <taxon>Sphaeroforma</taxon>
    </lineage>
</organism>
<keyword evidence="3" id="KW-1185">Reference proteome</keyword>
<evidence type="ECO:0000313" key="2">
    <source>
        <dbReference type="EMBL" id="KNC72902.1"/>
    </source>
</evidence>
<sequence>MSLLKQASRLASSRASSTSPTMTDHTAWVTSYNILSSHLCEPSHFQACETEHLNQRNRIKKILAKLTPEIEKKSIICLQEVSRTYAGDLHVYFAERGYHFVTGLYGRKFNDFMGVGTAWPVDEYESLNVNTKKLADTVKWGKEPEPGLVYNSCTRVLSLATWPLRQVTPKSFWSPPDDPW</sequence>
<name>A0A0L0F851_9EUKA</name>
<feature type="compositionally biased region" description="Low complexity" evidence="1">
    <location>
        <begin position="1"/>
        <end position="19"/>
    </location>
</feature>
<reference evidence="2 3" key="1">
    <citation type="submission" date="2011-02" db="EMBL/GenBank/DDBJ databases">
        <title>The Genome Sequence of Sphaeroforma arctica JP610.</title>
        <authorList>
            <consortium name="The Broad Institute Genome Sequencing Platform"/>
            <person name="Russ C."/>
            <person name="Cuomo C."/>
            <person name="Young S.K."/>
            <person name="Zeng Q."/>
            <person name="Gargeya S."/>
            <person name="Alvarado L."/>
            <person name="Berlin A."/>
            <person name="Chapman S.B."/>
            <person name="Chen Z."/>
            <person name="Freedman E."/>
            <person name="Gellesch M."/>
            <person name="Goldberg J."/>
            <person name="Griggs A."/>
            <person name="Gujja S."/>
            <person name="Heilman E."/>
            <person name="Heiman D."/>
            <person name="Howarth C."/>
            <person name="Mehta T."/>
            <person name="Neiman D."/>
            <person name="Pearson M."/>
            <person name="Roberts A."/>
            <person name="Saif S."/>
            <person name="Shea T."/>
            <person name="Shenoy N."/>
            <person name="Sisk P."/>
            <person name="Stolte C."/>
            <person name="Sykes S."/>
            <person name="White J."/>
            <person name="Yandava C."/>
            <person name="Burger G."/>
            <person name="Gray M.W."/>
            <person name="Holland P.W.H."/>
            <person name="King N."/>
            <person name="Lang F.B.F."/>
            <person name="Roger A.J."/>
            <person name="Ruiz-Trillo I."/>
            <person name="Haas B."/>
            <person name="Nusbaum C."/>
            <person name="Birren B."/>
        </authorList>
    </citation>
    <scope>NUCLEOTIDE SEQUENCE [LARGE SCALE GENOMIC DNA]</scope>
    <source>
        <strain evidence="2 3">JP610</strain>
    </source>
</reference>
<dbReference type="AlphaFoldDB" id="A0A0L0F851"/>